<organism evidence="3">
    <name type="scientific">Eubacterium limosum</name>
    <dbReference type="NCBI Taxonomy" id="1736"/>
    <lineage>
        <taxon>Bacteria</taxon>
        <taxon>Bacillati</taxon>
        <taxon>Bacillota</taxon>
        <taxon>Clostridia</taxon>
        <taxon>Eubacteriales</taxon>
        <taxon>Eubacteriaceae</taxon>
        <taxon>Eubacterium</taxon>
    </lineage>
</organism>
<feature type="domain" description="AAA+ ATPase" evidence="2">
    <location>
        <begin position="59"/>
        <end position="245"/>
    </location>
</feature>
<evidence type="ECO:0000259" key="2">
    <source>
        <dbReference type="SMART" id="SM00382"/>
    </source>
</evidence>
<dbReference type="InterPro" id="IPR003593">
    <property type="entry name" value="AAA+_ATPase"/>
</dbReference>
<gene>
    <name evidence="3" type="ORF">ELLFYP34_03375</name>
</gene>
<feature type="region of interest" description="Disordered" evidence="1">
    <location>
        <begin position="1"/>
        <end position="31"/>
    </location>
</feature>
<dbReference type="Pfam" id="PF13481">
    <property type="entry name" value="AAA_25"/>
    <property type="match status" value="1"/>
</dbReference>
<sequence length="351" mass="39561">MQKKSKKKEAAAADPQTATSHNNNTIIKDSPPKIKEWRSDALDASNFERPAYLIDHLLFDGVTLLVGGPKVGKSILVEQMAHAIATGTPLWGNAVKTGTVLYLNMESDPSNAKNRRSAMGLDSTEKLYYVFEKALNLTNLETYLRRFKAKHPDLILVIIDTLHRIRGIHNTMQEYSYAQAVNDIDVLQNIAFKQDLSFIAVHHPAKNSTDPLGSQGIFGTVSSKLTLTRPKESIFGRLTVIPRFHPEWTLPLKFVQNPLMWVIDKENGGNENLPVFVSYILKFLAECEAHQFEGTCNALWLKANLANLCKNPQTLSRSLNDYMAVFQENNVTIKKGRSNGRRIICLKWHDF</sequence>
<dbReference type="InterPro" id="IPR027417">
    <property type="entry name" value="P-loop_NTPase"/>
</dbReference>
<dbReference type="Gene3D" id="3.40.50.300">
    <property type="entry name" value="P-loop containing nucleotide triphosphate hydrolases"/>
    <property type="match status" value="1"/>
</dbReference>
<dbReference type="EMBL" id="CACRTR010000011">
    <property type="protein sequence ID" value="VYU37081.1"/>
    <property type="molecule type" value="Genomic_DNA"/>
</dbReference>
<dbReference type="SUPFAM" id="SSF52540">
    <property type="entry name" value="P-loop containing nucleoside triphosphate hydrolases"/>
    <property type="match status" value="1"/>
</dbReference>
<name>A0A6N3EEH8_EUBLI</name>
<reference evidence="3" key="1">
    <citation type="submission" date="2019-11" db="EMBL/GenBank/DDBJ databases">
        <authorList>
            <person name="Feng L."/>
        </authorList>
    </citation>
    <scope>NUCLEOTIDE SEQUENCE</scope>
    <source>
        <strain evidence="3">ElimosumLFYP34</strain>
    </source>
</reference>
<evidence type="ECO:0000256" key="1">
    <source>
        <dbReference type="SAM" id="MobiDB-lite"/>
    </source>
</evidence>
<accession>A0A6N3EEH8</accession>
<feature type="compositionally biased region" description="Polar residues" evidence="1">
    <location>
        <begin position="16"/>
        <end position="27"/>
    </location>
</feature>
<dbReference type="SMART" id="SM00382">
    <property type="entry name" value="AAA"/>
    <property type="match status" value="1"/>
</dbReference>
<proteinExistence type="predicted"/>
<protein>
    <recommendedName>
        <fullName evidence="2">AAA+ ATPase domain-containing protein</fullName>
    </recommendedName>
</protein>
<evidence type="ECO:0000313" key="3">
    <source>
        <dbReference type="EMBL" id="VYU37081.1"/>
    </source>
</evidence>
<dbReference type="AlphaFoldDB" id="A0A6N3EEH8"/>